<proteinExistence type="predicted"/>
<evidence type="ECO:0000313" key="2">
    <source>
        <dbReference type="EMBL" id="OLU47538.1"/>
    </source>
</evidence>
<evidence type="ECO:0000313" key="3">
    <source>
        <dbReference type="Proteomes" id="UP000186705"/>
    </source>
</evidence>
<feature type="compositionally biased region" description="Basic residues" evidence="1">
    <location>
        <begin position="106"/>
        <end position="133"/>
    </location>
</feature>
<reference evidence="2 3" key="1">
    <citation type="submission" date="2016-11" db="EMBL/GenBank/DDBJ databases">
        <title>Description of two novel members of the family Erysipelotrichaceae: Ileibacterium lipovorans gen. nov., sp. nov. and Dubosiella newyorkensis, gen. nov., sp. nov.</title>
        <authorList>
            <person name="Cox L.M."/>
            <person name="Sohn J."/>
            <person name="Tyrrell K.L."/>
            <person name="Citron D.M."/>
            <person name="Lawson P.A."/>
            <person name="Patel N.B."/>
            <person name="Iizumi T."/>
            <person name="Perez-Perez G.I."/>
            <person name="Goldstein E.J."/>
            <person name="Blaser M.J."/>
        </authorList>
    </citation>
    <scope>NUCLEOTIDE SEQUENCE [LARGE SCALE GENOMIC DNA]</scope>
    <source>
        <strain evidence="2 3">NYU-BL-A4</strain>
    </source>
</reference>
<evidence type="ECO:0000256" key="1">
    <source>
        <dbReference type="SAM" id="MobiDB-lite"/>
    </source>
</evidence>
<dbReference type="Proteomes" id="UP000186705">
    <property type="component" value="Unassembled WGS sequence"/>
</dbReference>
<dbReference type="GeneID" id="78276643"/>
<name>A0A1U7NPI4_9FIRM</name>
<feature type="region of interest" description="Disordered" evidence="1">
    <location>
        <begin position="64"/>
        <end position="142"/>
    </location>
</feature>
<dbReference type="STRING" id="1862672.BO225_02545"/>
<sequence>MEPNTNPIKKPNPQDTLVHLLMKAGHILHHQDMKSEQAQVLFKTLSPQQQDQLKEMLETLLADWKKEAKPKLPKTPKTPQPAKPVTDTKPQAEEKPQPKEEDNTNKKTKKKKKKNKKDKKHKKKKDKKKKDKKNKTTKEGAQ</sequence>
<dbReference type="AlphaFoldDB" id="A0A1U7NPI4"/>
<accession>A0A1U7NPI4</accession>
<comment type="caution">
    <text evidence="2">The sequence shown here is derived from an EMBL/GenBank/DDBJ whole genome shotgun (WGS) entry which is preliminary data.</text>
</comment>
<organism evidence="2 3">
    <name type="scientific">Dubosiella newyorkensis</name>
    <dbReference type="NCBI Taxonomy" id="1862672"/>
    <lineage>
        <taxon>Bacteria</taxon>
        <taxon>Bacillati</taxon>
        <taxon>Bacillota</taxon>
        <taxon>Erysipelotrichia</taxon>
        <taxon>Erysipelotrichales</taxon>
        <taxon>Erysipelotrichaceae</taxon>
        <taxon>Dubosiella</taxon>
    </lineage>
</organism>
<gene>
    <name evidence="2" type="ORF">BO225_02545</name>
</gene>
<dbReference type="EMBL" id="MPKA01000045">
    <property type="protein sequence ID" value="OLU47538.1"/>
    <property type="molecule type" value="Genomic_DNA"/>
</dbReference>
<feature type="compositionally biased region" description="Basic and acidic residues" evidence="1">
    <location>
        <begin position="90"/>
        <end position="105"/>
    </location>
</feature>
<keyword evidence="3" id="KW-1185">Reference proteome</keyword>
<protein>
    <submittedName>
        <fullName evidence="2">Uncharacterized protein</fullName>
    </submittedName>
</protein>
<dbReference type="RefSeq" id="WP_076340723.1">
    <property type="nucleotide sequence ID" value="NZ_JBGNFS010000005.1"/>
</dbReference>